<gene>
    <name evidence="1" type="ORF">FBZ93_121144</name>
</gene>
<proteinExistence type="predicted"/>
<accession>A0A560KWG3</accession>
<dbReference type="Proteomes" id="UP000321304">
    <property type="component" value="Unassembled WGS sequence"/>
</dbReference>
<reference evidence="1 2" key="1">
    <citation type="submission" date="2019-06" db="EMBL/GenBank/DDBJ databases">
        <title>Genomic Encyclopedia of Type Strains, Phase IV (KMG-V): Genome sequencing to study the core and pangenomes of soil and plant-associated prokaryotes.</title>
        <authorList>
            <person name="Whitman W."/>
        </authorList>
    </citation>
    <scope>NUCLEOTIDE SEQUENCE [LARGE SCALE GENOMIC DNA]</scope>
    <source>
        <strain evidence="1 2">BR 10355</strain>
    </source>
</reference>
<protein>
    <submittedName>
        <fullName evidence="1">Uncharacterized protein</fullName>
    </submittedName>
</protein>
<evidence type="ECO:0000313" key="1">
    <source>
        <dbReference type="EMBL" id="TWB87583.1"/>
    </source>
</evidence>
<dbReference type="EMBL" id="VITY01000021">
    <property type="protein sequence ID" value="TWB87583.1"/>
    <property type="molecule type" value="Genomic_DNA"/>
</dbReference>
<organism evidence="1 2">
    <name type="scientific">Bradyrhizobium macuxiense</name>
    <dbReference type="NCBI Taxonomy" id="1755647"/>
    <lineage>
        <taxon>Bacteria</taxon>
        <taxon>Pseudomonadati</taxon>
        <taxon>Pseudomonadota</taxon>
        <taxon>Alphaproteobacteria</taxon>
        <taxon>Hyphomicrobiales</taxon>
        <taxon>Nitrobacteraceae</taxon>
        <taxon>Bradyrhizobium</taxon>
    </lineage>
</organism>
<sequence>MRVFRHYHCDHGHRWTVQRQQTEDEHASDLICPEGHPTITCQIELPVDDVQILISPAARVVDQLRRQRTLDGRYYLSLLDKNGKELCASREDYDWDAVVKLSAFFRDKGTEQALAWWAKRDP</sequence>
<keyword evidence="2" id="KW-1185">Reference proteome</keyword>
<comment type="caution">
    <text evidence="1">The sequence shown here is derived from an EMBL/GenBank/DDBJ whole genome shotgun (WGS) entry which is preliminary data.</text>
</comment>
<dbReference type="AlphaFoldDB" id="A0A560KWG3"/>
<evidence type="ECO:0000313" key="2">
    <source>
        <dbReference type="Proteomes" id="UP000321304"/>
    </source>
</evidence>
<name>A0A560KWG3_9BRAD</name>